<dbReference type="AlphaFoldDB" id="A0A0R1NM10"/>
<protein>
    <submittedName>
        <fullName evidence="2">Uncharacterized protein</fullName>
    </submittedName>
</protein>
<evidence type="ECO:0000313" key="3">
    <source>
        <dbReference type="Proteomes" id="UP000051311"/>
    </source>
</evidence>
<proteinExistence type="predicted"/>
<name>A0A0R1NM10_9LACO</name>
<feature type="chain" id="PRO_5006408514" evidence="1">
    <location>
        <begin position="29"/>
        <end position="129"/>
    </location>
</feature>
<dbReference type="Proteomes" id="UP000051311">
    <property type="component" value="Unassembled WGS sequence"/>
</dbReference>
<accession>A0A0R1NM10</accession>
<gene>
    <name evidence="2" type="ORF">FC37_GL001362</name>
</gene>
<evidence type="ECO:0000256" key="1">
    <source>
        <dbReference type="SAM" id="SignalP"/>
    </source>
</evidence>
<sequence>MNKRTKLISLAVAALLTVAPTITSTVQADTTTNAVTTTANKTSTNPVITFAGKSYDQDQSINDVTDNASFNYIPVRKVNSMSDTLAAIQKAFTATVSSNDKTPVTVKVNMDSFNWEVAGKYPTTVTVVQ</sequence>
<organism evidence="2 3">
    <name type="scientific">Lactobacillus gallinarum DSM 10532 = JCM 2011</name>
    <dbReference type="NCBI Taxonomy" id="1423748"/>
    <lineage>
        <taxon>Bacteria</taxon>
        <taxon>Bacillati</taxon>
        <taxon>Bacillota</taxon>
        <taxon>Bacilli</taxon>
        <taxon>Lactobacillales</taxon>
        <taxon>Lactobacillaceae</taxon>
        <taxon>Lactobacillus</taxon>
    </lineage>
</organism>
<feature type="signal peptide" evidence="1">
    <location>
        <begin position="1"/>
        <end position="28"/>
    </location>
</feature>
<dbReference type="STRING" id="1423748.FC37_GL001362"/>
<evidence type="ECO:0000313" key="2">
    <source>
        <dbReference type="EMBL" id="KRL21279.1"/>
    </source>
</evidence>
<reference evidence="2 3" key="1">
    <citation type="journal article" date="2015" name="Genome Announc.">
        <title>Expanding the biotechnology potential of lactobacilli through comparative genomics of 213 strains and associated genera.</title>
        <authorList>
            <person name="Sun Z."/>
            <person name="Harris H.M."/>
            <person name="McCann A."/>
            <person name="Guo C."/>
            <person name="Argimon S."/>
            <person name="Zhang W."/>
            <person name="Yang X."/>
            <person name="Jeffery I.B."/>
            <person name="Cooney J.C."/>
            <person name="Kagawa T.F."/>
            <person name="Liu W."/>
            <person name="Song Y."/>
            <person name="Salvetti E."/>
            <person name="Wrobel A."/>
            <person name="Rasinkangas P."/>
            <person name="Parkhill J."/>
            <person name="Rea M.C."/>
            <person name="O'Sullivan O."/>
            <person name="Ritari J."/>
            <person name="Douillard F.P."/>
            <person name="Paul Ross R."/>
            <person name="Yang R."/>
            <person name="Briner A.E."/>
            <person name="Felis G.E."/>
            <person name="de Vos W.M."/>
            <person name="Barrangou R."/>
            <person name="Klaenhammer T.R."/>
            <person name="Caufield P.W."/>
            <person name="Cui Y."/>
            <person name="Zhang H."/>
            <person name="O'Toole P.W."/>
        </authorList>
    </citation>
    <scope>NUCLEOTIDE SEQUENCE [LARGE SCALE GENOMIC DNA]</scope>
    <source>
        <strain evidence="2 3">DSM 10532</strain>
    </source>
</reference>
<keyword evidence="1" id="KW-0732">Signal</keyword>
<dbReference type="EMBL" id="AZEL01000047">
    <property type="protein sequence ID" value="KRL21279.1"/>
    <property type="molecule type" value="Genomic_DNA"/>
</dbReference>
<dbReference type="PATRIC" id="fig|1423748.3.peg.1424"/>
<dbReference type="RefSeq" id="WP_025005626.1">
    <property type="nucleotide sequence ID" value="NZ_AZEL01000047.1"/>
</dbReference>
<comment type="caution">
    <text evidence="2">The sequence shown here is derived from an EMBL/GenBank/DDBJ whole genome shotgun (WGS) entry which is preliminary data.</text>
</comment>